<dbReference type="Proteomes" id="UP000610960">
    <property type="component" value="Unassembled WGS sequence"/>
</dbReference>
<evidence type="ECO:0000313" key="2">
    <source>
        <dbReference type="EMBL" id="GGP19912.1"/>
    </source>
</evidence>
<protein>
    <submittedName>
        <fullName evidence="2">Uncharacterized protein</fullName>
    </submittedName>
</protein>
<feature type="transmembrane region" description="Helical" evidence="1">
    <location>
        <begin position="218"/>
        <end position="251"/>
    </location>
</feature>
<reference evidence="2" key="2">
    <citation type="submission" date="2020-09" db="EMBL/GenBank/DDBJ databases">
        <authorList>
            <person name="Sun Q."/>
            <person name="Ohkuma M."/>
        </authorList>
    </citation>
    <scope>NUCLEOTIDE SEQUENCE</scope>
    <source>
        <strain evidence="2">JCM 10088</strain>
    </source>
</reference>
<reference evidence="2" key="1">
    <citation type="journal article" date="2014" name="Int. J. Syst. Evol. Microbiol.">
        <title>Complete genome sequence of Corynebacterium casei LMG S-19264T (=DSM 44701T), isolated from a smear-ripened cheese.</title>
        <authorList>
            <consortium name="US DOE Joint Genome Institute (JGI-PGF)"/>
            <person name="Walter F."/>
            <person name="Albersmeier A."/>
            <person name="Kalinowski J."/>
            <person name="Ruckert C."/>
        </authorList>
    </citation>
    <scope>NUCLEOTIDE SEQUENCE</scope>
    <source>
        <strain evidence="2">JCM 10088</strain>
    </source>
</reference>
<comment type="caution">
    <text evidence="2">The sequence shown here is derived from an EMBL/GenBank/DDBJ whole genome shotgun (WGS) entry which is preliminary data.</text>
</comment>
<feature type="transmembrane region" description="Helical" evidence="1">
    <location>
        <begin position="140"/>
        <end position="161"/>
    </location>
</feature>
<feature type="transmembrane region" description="Helical" evidence="1">
    <location>
        <begin position="112"/>
        <end position="133"/>
    </location>
</feature>
<accession>A0A830GSS0</accession>
<dbReference type="EMBL" id="BMNL01000001">
    <property type="protein sequence ID" value="GGP19912.1"/>
    <property type="molecule type" value="Genomic_DNA"/>
</dbReference>
<evidence type="ECO:0000313" key="3">
    <source>
        <dbReference type="Proteomes" id="UP000610960"/>
    </source>
</evidence>
<keyword evidence="3" id="KW-1185">Reference proteome</keyword>
<keyword evidence="1" id="KW-0472">Membrane</keyword>
<feature type="transmembrane region" description="Helical" evidence="1">
    <location>
        <begin position="20"/>
        <end position="42"/>
    </location>
</feature>
<feature type="transmembrane region" description="Helical" evidence="1">
    <location>
        <begin position="75"/>
        <end position="92"/>
    </location>
</feature>
<keyword evidence="1" id="KW-1133">Transmembrane helix</keyword>
<sequence length="274" mass="29674">MTVVAPMVIWESKRLRLRLVYFAAAVIMGWGGIAFSLVYPQYYLSTPWVVASLILCAVTAVSLIQALIYGGIKSLALLPLILLQLIAMYQYAVNVATEYMLIPYPNPSSYLVYPMMYLLIIGALSLLAMSIWVKPRRSVLIGYAIGAIFGALVAVPMYQLLAYNRFMQSIMGEVVAMGLGILAPPSYLPMLSIVMGIYVFSFVVMLARSLSGEPIIGFYALAALIFIGTAFAVHALSIYFIAAMTAAAALANSSKAWPRQGIQANDSPADAVGE</sequence>
<evidence type="ECO:0000256" key="1">
    <source>
        <dbReference type="SAM" id="Phobius"/>
    </source>
</evidence>
<feature type="transmembrane region" description="Helical" evidence="1">
    <location>
        <begin position="48"/>
        <end position="68"/>
    </location>
</feature>
<name>A0A830GSS0_9CREN</name>
<organism evidence="2 3">
    <name type="scientific">Thermocladium modestius</name>
    <dbReference type="NCBI Taxonomy" id="62609"/>
    <lineage>
        <taxon>Archaea</taxon>
        <taxon>Thermoproteota</taxon>
        <taxon>Thermoprotei</taxon>
        <taxon>Thermoproteales</taxon>
        <taxon>Thermoproteaceae</taxon>
        <taxon>Thermocladium</taxon>
    </lineage>
</organism>
<dbReference type="AlphaFoldDB" id="A0A830GSS0"/>
<gene>
    <name evidence="2" type="ORF">GCM10007981_05510</name>
</gene>
<feature type="transmembrane region" description="Helical" evidence="1">
    <location>
        <begin position="187"/>
        <end position="206"/>
    </location>
</feature>
<proteinExistence type="predicted"/>
<keyword evidence="1" id="KW-0812">Transmembrane</keyword>